<dbReference type="FunFam" id="3.40.50.720:FF:000187">
    <property type="entry name" value="NEDD8-activating enzyme E1 regulatory subunit"/>
    <property type="match status" value="1"/>
</dbReference>
<dbReference type="EMBL" id="CAJPWZ010001112">
    <property type="protein sequence ID" value="CAG2208530.1"/>
    <property type="molecule type" value="Genomic_DNA"/>
</dbReference>
<evidence type="ECO:0000313" key="7">
    <source>
        <dbReference type="EMBL" id="CAG2208530.1"/>
    </source>
</evidence>
<evidence type="ECO:0000256" key="2">
    <source>
        <dbReference type="ARBA" id="ARBA00006868"/>
    </source>
</evidence>
<evidence type="ECO:0000256" key="3">
    <source>
        <dbReference type="ARBA" id="ARBA00015407"/>
    </source>
</evidence>
<dbReference type="CDD" id="cd01493">
    <property type="entry name" value="APPBP1_RUB"/>
    <property type="match status" value="1"/>
</dbReference>
<dbReference type="PANTHER" id="PTHR10953:SF29">
    <property type="entry name" value="NEDD8-ACTIVATING ENZYME E1 REGULATORY SUBUNIT"/>
    <property type="match status" value="1"/>
</dbReference>
<evidence type="ECO:0000313" key="8">
    <source>
        <dbReference type="Proteomes" id="UP000683360"/>
    </source>
</evidence>
<dbReference type="InterPro" id="IPR035985">
    <property type="entry name" value="Ubiquitin-activating_enz"/>
</dbReference>
<evidence type="ECO:0000256" key="5">
    <source>
        <dbReference type="PIRNR" id="PIRNR039099"/>
    </source>
</evidence>
<dbReference type="InterPro" id="IPR000594">
    <property type="entry name" value="ThiF_NAD_FAD-bd"/>
</dbReference>
<organism evidence="7 8">
    <name type="scientific">Mytilus edulis</name>
    <name type="common">Blue mussel</name>
    <dbReference type="NCBI Taxonomy" id="6550"/>
    <lineage>
        <taxon>Eukaryota</taxon>
        <taxon>Metazoa</taxon>
        <taxon>Spiralia</taxon>
        <taxon>Lophotrochozoa</taxon>
        <taxon>Mollusca</taxon>
        <taxon>Bivalvia</taxon>
        <taxon>Autobranchia</taxon>
        <taxon>Pteriomorphia</taxon>
        <taxon>Mytilida</taxon>
        <taxon>Mytiloidea</taxon>
        <taxon>Mytilidae</taxon>
        <taxon>Mytilinae</taxon>
        <taxon>Mytilus</taxon>
    </lineage>
</organism>
<evidence type="ECO:0000256" key="1">
    <source>
        <dbReference type="ARBA" id="ARBA00005032"/>
    </source>
</evidence>
<feature type="domain" description="THIF-type NAD/FAD binding fold" evidence="6">
    <location>
        <begin position="15"/>
        <end position="536"/>
    </location>
</feature>
<accession>A0A8S3RPP5</accession>
<dbReference type="GO" id="GO:0045116">
    <property type="term" value="P:protein neddylation"/>
    <property type="evidence" value="ECO:0007669"/>
    <property type="project" value="UniProtKB-UniRule"/>
</dbReference>
<comment type="similarity">
    <text evidence="2 5">Belongs to the ubiquitin-activating E1 family. ULA1 subfamily.</text>
</comment>
<comment type="caution">
    <text evidence="7">The sequence shown here is derived from an EMBL/GenBank/DDBJ whole genome shotgun (WGS) entry which is preliminary data.</text>
</comment>
<dbReference type="PANTHER" id="PTHR10953">
    <property type="entry name" value="UBIQUITIN-ACTIVATING ENZYME E1"/>
    <property type="match status" value="1"/>
</dbReference>
<dbReference type="PIRSF" id="PIRSF039099">
    <property type="entry name" value="APP-BP1"/>
    <property type="match status" value="1"/>
</dbReference>
<keyword evidence="8" id="KW-1185">Reference proteome</keyword>
<keyword evidence="4 5" id="KW-0833">Ubl conjugation pathway</keyword>
<dbReference type="OrthoDB" id="1708823at2759"/>
<dbReference type="Pfam" id="PF00899">
    <property type="entry name" value="ThiF"/>
    <property type="match status" value="1"/>
</dbReference>
<dbReference type="Proteomes" id="UP000683360">
    <property type="component" value="Unassembled WGS sequence"/>
</dbReference>
<proteinExistence type="inferred from homology"/>
<protein>
    <recommendedName>
        <fullName evidence="3 5">NEDD8-activating enzyme E1 regulatory subunit</fullName>
    </recommendedName>
</protein>
<dbReference type="InterPro" id="IPR030667">
    <property type="entry name" value="APP-BP1"/>
</dbReference>
<reference evidence="7" key="1">
    <citation type="submission" date="2021-03" db="EMBL/GenBank/DDBJ databases">
        <authorList>
            <person name="Bekaert M."/>
        </authorList>
    </citation>
    <scope>NUCLEOTIDE SEQUENCE</scope>
</reference>
<dbReference type="AlphaFoldDB" id="A0A8S3RPP5"/>
<dbReference type="SUPFAM" id="SSF69572">
    <property type="entry name" value="Activating enzymes of the ubiquitin-like proteins"/>
    <property type="match status" value="1"/>
</dbReference>
<dbReference type="GO" id="GO:0019781">
    <property type="term" value="F:NEDD8 activating enzyme activity"/>
    <property type="evidence" value="ECO:0007669"/>
    <property type="project" value="UniProtKB-UniRule"/>
</dbReference>
<dbReference type="GO" id="GO:0005737">
    <property type="term" value="C:cytoplasm"/>
    <property type="evidence" value="ECO:0007669"/>
    <property type="project" value="TreeGrafter"/>
</dbReference>
<evidence type="ECO:0000256" key="4">
    <source>
        <dbReference type="ARBA" id="ARBA00022786"/>
    </source>
</evidence>
<dbReference type="InterPro" id="IPR045886">
    <property type="entry name" value="ThiF/MoeB/HesA"/>
</dbReference>
<evidence type="ECO:0000259" key="6">
    <source>
        <dbReference type="Pfam" id="PF00899"/>
    </source>
</evidence>
<comment type="pathway">
    <text evidence="1 5">Protein modification; protein neddylation.</text>
</comment>
<sequence length="591" mass="67582">MADTKKVVIDKKNKYDRQLRLWGDHGQSALESACVCLVNVSAVGTEILKNMILPGVGSFTIVDGNKVSGEDVGNNFFLTKDNIGESRAKAATELLSELNDDVSGDFVEESAEKLIRANPDFFSRFTLVIATNLCERELLELDSLLSKRNIPLLVCRSYGFIGYMRIVIKEHTVIESHPDSAHEDLRLDHPFPRLVEYCNSLDLESMDQKEHSHTPWIVIVYKYLQKWKESHDGNAPKNYKEKLLFKEFIKQGIRSNKEGFPLDEENFDEAVKSVNTALVPSSMPSVVRKLFEDPCCSNLDAESSSFWILVRAVKEFVDNEGKDLLPLRGTIPDMTADSTRYIQLQHVYHGQADDDVAVVTEKVRKIEQSIAKDNCISDHDIKLFCKNAAFLRIFRSRSLAEEYNNKTANLQEIAQHLGDEDNDDDFVFYVLLRGVDKFYEEYNRYPGVYEDQIEADVLMLKTSVQKILHDWGLNPTSIKDDYIHEICRYGAAELHTISSFIGGAAAQEAIKIITKQFVPFNNTYIYNAMKQSSLTELPQQKHFILVIHNQILKLSVRKQWKSLYIIIKVFILFNIGQMYKIKHLILKSLSI</sequence>
<name>A0A8S3RPP5_MYTED</name>
<gene>
    <name evidence="7" type="ORF">MEDL_22706</name>
</gene>
<dbReference type="Gene3D" id="3.40.50.720">
    <property type="entry name" value="NAD(P)-binding Rossmann-like Domain"/>
    <property type="match status" value="2"/>
</dbReference>